<accession>A0A1X0QKQ9</accession>
<dbReference type="Proteomes" id="UP000192501">
    <property type="component" value="Unassembled WGS sequence"/>
</dbReference>
<dbReference type="VEuPathDB" id="MicrosporidiaDB:HERIO_1559"/>
<evidence type="ECO:0000256" key="4">
    <source>
        <dbReference type="ARBA" id="ARBA00022679"/>
    </source>
</evidence>
<protein>
    <recommendedName>
        <fullName evidence="3 6">Glycylpeptide N-tetradecanoyltransferase</fullName>
        <ecNumber evidence="2 6">2.3.1.97</ecNumber>
    </recommendedName>
</protein>
<dbReference type="Pfam" id="PF01233">
    <property type="entry name" value="NMT"/>
    <property type="match status" value="1"/>
</dbReference>
<dbReference type="InterPro" id="IPR022676">
    <property type="entry name" value="NMT_N"/>
</dbReference>
<dbReference type="AlphaFoldDB" id="A0A1X0QKQ9"/>
<feature type="domain" description="Glycylpeptide N-tetradecanoyltransferase C-terminal" evidence="9">
    <location>
        <begin position="204"/>
        <end position="347"/>
    </location>
</feature>
<organism evidence="10 11">
    <name type="scientific">Hepatospora eriocheir</name>
    <dbReference type="NCBI Taxonomy" id="1081669"/>
    <lineage>
        <taxon>Eukaryota</taxon>
        <taxon>Fungi</taxon>
        <taxon>Fungi incertae sedis</taxon>
        <taxon>Microsporidia</taxon>
        <taxon>Hepatosporidae</taxon>
        <taxon>Hepatospora</taxon>
    </lineage>
</organism>
<evidence type="ECO:0000256" key="5">
    <source>
        <dbReference type="ARBA" id="ARBA00023315"/>
    </source>
</evidence>
<reference evidence="10 11" key="1">
    <citation type="journal article" date="2017" name="Environ. Microbiol.">
        <title>Decay of the glycolytic pathway and adaptation to intranuclear parasitism within Enterocytozoonidae microsporidia.</title>
        <authorList>
            <person name="Wiredu Boakye D."/>
            <person name="Jaroenlak P."/>
            <person name="Prachumwat A."/>
            <person name="Williams T.A."/>
            <person name="Bateman K.S."/>
            <person name="Itsathitphaisarn O."/>
            <person name="Sritunyalucksana K."/>
            <person name="Paszkiewicz K.H."/>
            <person name="Moore K.A."/>
            <person name="Stentiford G.D."/>
            <person name="Williams B.A."/>
        </authorList>
    </citation>
    <scope>NUCLEOTIDE SEQUENCE [LARGE SCALE GENOMIC DNA]</scope>
    <source>
        <strain evidence="11">canceri</strain>
    </source>
</reference>
<sequence length="354" mass="41829">MRDINSFWNSQPVDVGESNTGIINKPKNISKIPIELPEGYRWVDMKNPDIITKFLRLHYYKNRGDWYLKYSNESISKIFNSPAFNKSYSIGLVKGNVLYGYIYGHKHKIHCSGVNDTILSVNFLCLIKQARNKKFAPKLIEELTRRAYLNGIYKTIFLRDANTGFRFTEAQYYHLTLNDEKFIIHDIYIPKREKITFKKRSSIKVSEFTNEDFLKMHAVYQKNFFKFDLYDNISFDEFKYMMTPLNNCNYTVFDPNTGHFASFYTIDNYNFTTNVSIKKAYLYYWVGDSDIIRDTIAYAKELGFDMFDVLKIGENESYVIDKFNFTVGSGTLYYHLFNWKQNIKGSCKVNFLLF</sequence>
<dbReference type="InterPro" id="IPR016181">
    <property type="entry name" value="Acyl_CoA_acyltransferase"/>
</dbReference>
<evidence type="ECO:0000313" key="10">
    <source>
        <dbReference type="EMBL" id="ORE00349.1"/>
    </source>
</evidence>
<evidence type="ECO:0000256" key="7">
    <source>
        <dbReference type="RuleBase" id="RU004178"/>
    </source>
</evidence>
<comment type="function">
    <text evidence="6">Adds a myristoyl group to the N-terminal glycine residue of certain cellular proteins.</text>
</comment>
<dbReference type="GO" id="GO:0004379">
    <property type="term" value="F:glycylpeptide N-tetradecanoyltransferase activity"/>
    <property type="evidence" value="ECO:0007669"/>
    <property type="project" value="UniProtKB-EC"/>
</dbReference>
<dbReference type="Pfam" id="PF02799">
    <property type="entry name" value="NMT_C"/>
    <property type="match status" value="1"/>
</dbReference>
<gene>
    <name evidence="10" type="primary">NMT1</name>
    <name evidence="10" type="ORF">A0H76_1417</name>
</gene>
<comment type="catalytic activity">
    <reaction evidence="6">
        <text>N-terminal glycyl-[protein] + tetradecanoyl-CoA = N-tetradecanoylglycyl-[protein] + CoA + H(+)</text>
        <dbReference type="Rhea" id="RHEA:15521"/>
        <dbReference type="Rhea" id="RHEA-COMP:12666"/>
        <dbReference type="Rhea" id="RHEA-COMP:12667"/>
        <dbReference type="ChEBI" id="CHEBI:15378"/>
        <dbReference type="ChEBI" id="CHEBI:57287"/>
        <dbReference type="ChEBI" id="CHEBI:57385"/>
        <dbReference type="ChEBI" id="CHEBI:64723"/>
        <dbReference type="ChEBI" id="CHEBI:133050"/>
        <dbReference type="EC" id="2.3.1.97"/>
    </reaction>
</comment>
<evidence type="ECO:0000259" key="9">
    <source>
        <dbReference type="Pfam" id="PF02799"/>
    </source>
</evidence>
<evidence type="ECO:0000259" key="8">
    <source>
        <dbReference type="Pfam" id="PF01233"/>
    </source>
</evidence>
<dbReference type="InterPro" id="IPR000903">
    <property type="entry name" value="NMT"/>
</dbReference>
<name>A0A1X0QKQ9_9MICR</name>
<dbReference type="EMBL" id="LTAI01000031">
    <property type="protein sequence ID" value="ORE00349.1"/>
    <property type="molecule type" value="Genomic_DNA"/>
</dbReference>
<dbReference type="VEuPathDB" id="MicrosporidiaDB:A0H76_1417"/>
<evidence type="ECO:0000256" key="3">
    <source>
        <dbReference type="ARBA" id="ARBA00022240"/>
    </source>
</evidence>
<dbReference type="InterPro" id="IPR022677">
    <property type="entry name" value="NMT_C"/>
</dbReference>
<evidence type="ECO:0000256" key="6">
    <source>
        <dbReference type="RuleBase" id="RU000586"/>
    </source>
</evidence>
<evidence type="ECO:0000313" key="11">
    <source>
        <dbReference type="Proteomes" id="UP000192501"/>
    </source>
</evidence>
<evidence type="ECO:0000256" key="2">
    <source>
        <dbReference type="ARBA" id="ARBA00012923"/>
    </source>
</evidence>
<dbReference type="Gene3D" id="3.40.630.170">
    <property type="match status" value="1"/>
</dbReference>
<comment type="caution">
    <text evidence="10">The sequence shown here is derived from an EMBL/GenBank/DDBJ whole genome shotgun (WGS) entry which is preliminary data.</text>
</comment>
<dbReference type="EC" id="2.3.1.97" evidence="2 6"/>
<keyword evidence="4 6" id="KW-0808">Transferase</keyword>
<dbReference type="SUPFAM" id="SSF55729">
    <property type="entry name" value="Acyl-CoA N-acyltransferases (Nat)"/>
    <property type="match status" value="2"/>
</dbReference>
<dbReference type="GO" id="GO:0005737">
    <property type="term" value="C:cytoplasm"/>
    <property type="evidence" value="ECO:0007669"/>
    <property type="project" value="TreeGrafter"/>
</dbReference>
<proteinExistence type="inferred from homology"/>
<dbReference type="PANTHER" id="PTHR11377">
    <property type="entry name" value="N-MYRISTOYL TRANSFERASE"/>
    <property type="match status" value="1"/>
</dbReference>
<feature type="domain" description="Glycylpeptide N-tetradecanoyltransferase N-terminal" evidence="8">
    <location>
        <begin position="25"/>
        <end position="158"/>
    </location>
</feature>
<evidence type="ECO:0000256" key="1">
    <source>
        <dbReference type="ARBA" id="ARBA00009469"/>
    </source>
</evidence>
<dbReference type="PANTHER" id="PTHR11377:SF5">
    <property type="entry name" value="GLYCYLPEPTIDE N-TETRADECANOYLTRANSFERASE"/>
    <property type="match status" value="1"/>
</dbReference>
<keyword evidence="5 6" id="KW-0012">Acyltransferase</keyword>
<comment type="similarity">
    <text evidence="1 7">Belongs to the NMT family.</text>
</comment>